<evidence type="ECO:0000256" key="5">
    <source>
        <dbReference type="SAM" id="MobiDB-lite"/>
    </source>
</evidence>
<dbReference type="AlphaFoldDB" id="A0A1X2GET1"/>
<feature type="domain" description="LIM zinc-binding" evidence="6">
    <location>
        <begin position="194"/>
        <end position="254"/>
    </location>
</feature>
<evidence type="ECO:0000256" key="4">
    <source>
        <dbReference type="PROSITE-ProRule" id="PRU00125"/>
    </source>
</evidence>
<feature type="compositionally biased region" description="Polar residues" evidence="5">
    <location>
        <begin position="35"/>
        <end position="48"/>
    </location>
</feature>
<dbReference type="Proteomes" id="UP000242146">
    <property type="component" value="Unassembled WGS sequence"/>
</dbReference>
<sequence>MSYLSKDQLNDYLNNLNNQRASSTATKPDAPVPTTPSSHTDSNNSYQQAKKDLVYPMAAMSLKHDDLSPLRKPAQDAFEASLRVSSGAYTSRKQPPSPTPKSTALPAPAISNNKGDAGHSPTTRMPPAPARKPAHLSSTASPSSPITPTLPTSASSVPLATPPVHPGPENKKPAPLSSSLGQKVNVPNPLYSSTLCPQCQKPVSSGVIVSAMGKKWHKGCFTCSACRLPLDSVEYFEKDDKAYCSQDYRSLFHARCDYCHEPIHDTSIQALGKQYHVGHFFCHTCHVPFEEQGGFMVQDGQAYCEQDYLSSFGHQCKGCSQYIKGAFVNALGGDWHKDCFVCTECRQPFPNGTFHVRDDQPYCSKHVDAAKPSPAKTSAGSSDPSMCYTCRSSLADAKIIASAFGKNYHPHHFQCISCHTRLSSRVPGLWKNNGQDQVICLNCSK</sequence>
<proteinExistence type="predicted"/>
<feature type="compositionally biased region" description="Low complexity" evidence="5">
    <location>
        <begin position="136"/>
        <end position="156"/>
    </location>
</feature>
<evidence type="ECO:0000313" key="8">
    <source>
        <dbReference type="Proteomes" id="UP000242146"/>
    </source>
</evidence>
<protein>
    <submittedName>
        <fullName evidence="7">LIM-domain-containing protein</fullName>
    </submittedName>
</protein>
<dbReference type="PANTHER" id="PTHR24210">
    <property type="entry name" value="LIM DOMAIN-CONTAINING PROTEIN"/>
    <property type="match status" value="1"/>
</dbReference>
<dbReference type="InterPro" id="IPR001781">
    <property type="entry name" value="Znf_LIM"/>
</dbReference>
<keyword evidence="1 4" id="KW-0479">Metal-binding</keyword>
<keyword evidence="8" id="KW-1185">Reference proteome</keyword>
<feature type="domain" description="LIM zinc-binding" evidence="6">
    <location>
        <begin position="385"/>
        <end position="445"/>
    </location>
</feature>
<dbReference type="GO" id="GO:0046872">
    <property type="term" value="F:metal ion binding"/>
    <property type="evidence" value="ECO:0007669"/>
    <property type="project" value="UniProtKB-KW"/>
</dbReference>
<evidence type="ECO:0000313" key="7">
    <source>
        <dbReference type="EMBL" id="ORX52037.1"/>
    </source>
</evidence>
<keyword evidence="2 4" id="KW-0862">Zinc</keyword>
<feature type="domain" description="LIM zinc-binding" evidence="6">
    <location>
        <begin position="314"/>
        <end position="373"/>
    </location>
</feature>
<dbReference type="EMBL" id="MCGT01000019">
    <property type="protein sequence ID" value="ORX52037.1"/>
    <property type="molecule type" value="Genomic_DNA"/>
</dbReference>
<name>A0A1X2GET1_9FUNG</name>
<evidence type="ECO:0000256" key="3">
    <source>
        <dbReference type="ARBA" id="ARBA00023038"/>
    </source>
</evidence>
<gene>
    <name evidence="7" type="ORF">DM01DRAFT_1323955</name>
</gene>
<dbReference type="PROSITE" id="PS50023">
    <property type="entry name" value="LIM_DOMAIN_2"/>
    <property type="match status" value="3"/>
</dbReference>
<evidence type="ECO:0000256" key="1">
    <source>
        <dbReference type="ARBA" id="ARBA00022723"/>
    </source>
</evidence>
<dbReference type="STRING" id="101127.A0A1X2GET1"/>
<keyword evidence="3 4" id="KW-0440">LIM domain</keyword>
<dbReference type="Gene3D" id="2.10.110.10">
    <property type="entry name" value="Cysteine Rich Protein"/>
    <property type="match status" value="4"/>
</dbReference>
<dbReference type="InterPro" id="IPR017351">
    <property type="entry name" value="PINCH-1-4-like"/>
</dbReference>
<dbReference type="SUPFAM" id="SSF57716">
    <property type="entry name" value="Glucocorticoid receptor-like (DNA-binding domain)"/>
    <property type="match status" value="4"/>
</dbReference>
<dbReference type="PROSITE" id="PS00478">
    <property type="entry name" value="LIM_DOMAIN_1"/>
    <property type="match status" value="3"/>
</dbReference>
<reference evidence="7 8" key="1">
    <citation type="submission" date="2016-07" db="EMBL/GenBank/DDBJ databases">
        <title>Pervasive Adenine N6-methylation of Active Genes in Fungi.</title>
        <authorList>
            <consortium name="DOE Joint Genome Institute"/>
            <person name="Mondo S.J."/>
            <person name="Dannebaum R.O."/>
            <person name="Kuo R.C."/>
            <person name="Labutti K."/>
            <person name="Haridas S."/>
            <person name="Kuo A."/>
            <person name="Salamov A."/>
            <person name="Ahrendt S.R."/>
            <person name="Lipzen A."/>
            <person name="Sullivan W."/>
            <person name="Andreopoulos W.B."/>
            <person name="Clum A."/>
            <person name="Lindquist E."/>
            <person name="Daum C."/>
            <person name="Ramamoorthy G.K."/>
            <person name="Gryganskyi A."/>
            <person name="Culley D."/>
            <person name="Magnuson J.K."/>
            <person name="James T.Y."/>
            <person name="O'Malley M.A."/>
            <person name="Stajich J.E."/>
            <person name="Spatafora J.W."/>
            <person name="Visel A."/>
            <person name="Grigoriev I.V."/>
        </authorList>
    </citation>
    <scope>NUCLEOTIDE SEQUENCE [LARGE SCALE GENOMIC DNA]</scope>
    <source>
        <strain evidence="7 8">NRRL 3301</strain>
    </source>
</reference>
<dbReference type="CDD" id="cd08368">
    <property type="entry name" value="LIM"/>
    <property type="match status" value="2"/>
</dbReference>
<dbReference type="OrthoDB" id="15567at2759"/>
<dbReference type="Pfam" id="PF00412">
    <property type="entry name" value="LIM"/>
    <property type="match status" value="4"/>
</dbReference>
<feature type="region of interest" description="Disordered" evidence="5">
    <location>
        <begin position="86"/>
        <end position="181"/>
    </location>
</feature>
<evidence type="ECO:0000256" key="2">
    <source>
        <dbReference type="ARBA" id="ARBA00022833"/>
    </source>
</evidence>
<dbReference type="PANTHER" id="PTHR24210:SF14">
    <property type="entry name" value="LIM ZINC-BINDING DOMAIN-CONTAINING PROTEIN"/>
    <property type="match status" value="1"/>
</dbReference>
<comment type="caution">
    <text evidence="7">The sequence shown here is derived from an EMBL/GenBank/DDBJ whole genome shotgun (WGS) entry which is preliminary data.</text>
</comment>
<feature type="compositionally biased region" description="Low complexity" evidence="5">
    <location>
        <begin position="10"/>
        <end position="19"/>
    </location>
</feature>
<organism evidence="7 8">
    <name type="scientific">Hesseltinella vesiculosa</name>
    <dbReference type="NCBI Taxonomy" id="101127"/>
    <lineage>
        <taxon>Eukaryota</taxon>
        <taxon>Fungi</taxon>
        <taxon>Fungi incertae sedis</taxon>
        <taxon>Mucoromycota</taxon>
        <taxon>Mucoromycotina</taxon>
        <taxon>Mucoromycetes</taxon>
        <taxon>Mucorales</taxon>
        <taxon>Cunninghamellaceae</taxon>
        <taxon>Hesseltinella</taxon>
    </lineage>
</organism>
<feature type="region of interest" description="Disordered" evidence="5">
    <location>
        <begin position="1"/>
        <end position="52"/>
    </location>
</feature>
<evidence type="ECO:0000259" key="6">
    <source>
        <dbReference type="PROSITE" id="PS50023"/>
    </source>
</evidence>
<accession>A0A1X2GET1</accession>
<dbReference type="SMART" id="SM00132">
    <property type="entry name" value="LIM"/>
    <property type="match status" value="4"/>
</dbReference>